<dbReference type="EMBL" id="GGFL01011414">
    <property type="protein sequence ID" value="MBW75592.1"/>
    <property type="molecule type" value="Transcribed_RNA"/>
</dbReference>
<evidence type="ECO:0000313" key="2">
    <source>
        <dbReference type="EMBL" id="MBW75592.1"/>
    </source>
</evidence>
<feature type="signal peptide" evidence="1">
    <location>
        <begin position="1"/>
        <end position="18"/>
    </location>
</feature>
<keyword evidence="1" id="KW-0732">Signal</keyword>
<reference evidence="2" key="1">
    <citation type="submission" date="2018-01" db="EMBL/GenBank/DDBJ databases">
        <title>An insight into the sialome of Amazonian anophelines.</title>
        <authorList>
            <person name="Ribeiro J.M."/>
            <person name="Scarpassa V."/>
            <person name="Calvo E."/>
        </authorList>
    </citation>
    <scope>NUCLEOTIDE SEQUENCE</scope>
</reference>
<protein>
    <submittedName>
        <fullName evidence="2">Putative secreted protein</fullName>
    </submittedName>
</protein>
<organism evidence="2">
    <name type="scientific">Anopheles darlingi</name>
    <name type="common">Mosquito</name>
    <dbReference type="NCBI Taxonomy" id="43151"/>
    <lineage>
        <taxon>Eukaryota</taxon>
        <taxon>Metazoa</taxon>
        <taxon>Ecdysozoa</taxon>
        <taxon>Arthropoda</taxon>
        <taxon>Hexapoda</taxon>
        <taxon>Insecta</taxon>
        <taxon>Pterygota</taxon>
        <taxon>Neoptera</taxon>
        <taxon>Endopterygota</taxon>
        <taxon>Diptera</taxon>
        <taxon>Nematocera</taxon>
        <taxon>Culicoidea</taxon>
        <taxon>Culicidae</taxon>
        <taxon>Anophelinae</taxon>
        <taxon>Anopheles</taxon>
    </lineage>
</organism>
<accession>A0A2M4DDD2</accession>
<sequence>MVTVVLVVAIGTIETTAAVAPNEARLVNEGATTTVTVEHPGCRTTVAIAIVPVVVVVAGNGSTTPLTTRTRTMIQTAVIESS</sequence>
<dbReference type="AlphaFoldDB" id="A0A2M4DDD2"/>
<feature type="chain" id="PRO_5014960637" evidence="1">
    <location>
        <begin position="19"/>
        <end position="82"/>
    </location>
</feature>
<evidence type="ECO:0000256" key="1">
    <source>
        <dbReference type="SAM" id="SignalP"/>
    </source>
</evidence>
<name>A0A2M4DDD2_ANODA</name>
<proteinExistence type="predicted"/>